<comment type="caution">
    <text evidence="1">The sequence shown here is derived from an EMBL/GenBank/DDBJ whole genome shotgun (WGS) entry which is preliminary data.</text>
</comment>
<reference evidence="1" key="1">
    <citation type="journal article" date="2015" name="Nature">
        <title>Complex archaea that bridge the gap between prokaryotes and eukaryotes.</title>
        <authorList>
            <person name="Spang A."/>
            <person name="Saw J.H."/>
            <person name="Jorgensen S.L."/>
            <person name="Zaremba-Niedzwiedzka K."/>
            <person name="Martijn J."/>
            <person name="Lind A.E."/>
            <person name="van Eijk R."/>
            <person name="Schleper C."/>
            <person name="Guy L."/>
            <person name="Ettema T.J."/>
        </authorList>
    </citation>
    <scope>NUCLEOTIDE SEQUENCE</scope>
</reference>
<dbReference type="AlphaFoldDB" id="A0A0F9SCV6"/>
<sequence>MDYNKRLRRLDDLRTAEITLYNSIKQDHPDIAQAGYLLMRDYALAELICEYRSEIEDISFNGLPDISRMPKPDTGDGD</sequence>
<proteinExistence type="predicted"/>
<protein>
    <submittedName>
        <fullName evidence="1">Uncharacterized protein</fullName>
    </submittedName>
</protein>
<organism evidence="1">
    <name type="scientific">marine sediment metagenome</name>
    <dbReference type="NCBI Taxonomy" id="412755"/>
    <lineage>
        <taxon>unclassified sequences</taxon>
        <taxon>metagenomes</taxon>
        <taxon>ecological metagenomes</taxon>
    </lineage>
</organism>
<dbReference type="EMBL" id="LAZR01000704">
    <property type="protein sequence ID" value="KKN60137.1"/>
    <property type="molecule type" value="Genomic_DNA"/>
</dbReference>
<gene>
    <name evidence="1" type="ORF">LCGC14_0535150</name>
</gene>
<evidence type="ECO:0000313" key="1">
    <source>
        <dbReference type="EMBL" id="KKN60137.1"/>
    </source>
</evidence>
<name>A0A0F9SCV6_9ZZZZ</name>
<accession>A0A0F9SCV6</accession>